<evidence type="ECO:0000256" key="2">
    <source>
        <dbReference type="ARBA" id="ARBA00022729"/>
    </source>
</evidence>
<sequence length="509" mass="56047">MKKKLICMVIFITVMSTLLSACGGNKANEATGNAGTSGSATPAGESEKPLELTWLNILHTASPPTDVVKSKIEEYTKSKITFNWVPDASKEERITTALASGELADIVTLTMMTNSSVRSSLKSGLFWDVGAYLDDYDNLKNIPAEVRTAASIEGVLYGVPFQKNLARSGLVIRKDWLDKVGLAVPTTLDELYEVAKAFTEKDPDGNGKQDTTGFGDRSDLRYSSFKLLSSYFGTPNGWKVDESGKFTPEFDTPEYLQTLNYSRNLYENGYLAKDFAVTAKTDQQQQFAQGKTGIYTGMVDIKNLHDLSQGLQEGMELVPVNKISNGDGKYRVWSEGSGVGGLLAFPKSEVKTEEELKRLLQFVNDLIDEEVFMLMTGGIKGTHYEIDADGAFKIIDLEKWQADVQPFASSRPSEVTFSLKDANPEKEMSNQLIKENNDFAVLDPTVPLDSATANEKGTEMAKIITDASFKFIMGELDEAGFKEAVESWKKSGGTQIIAEYEEAYKKAKQ</sequence>
<dbReference type="RefSeq" id="WP_189030542.1">
    <property type="nucleotide sequence ID" value="NZ_BMKR01000035.1"/>
</dbReference>
<gene>
    <name evidence="7" type="ORF">GCM10010912_54780</name>
</gene>
<keyword evidence="2 6" id="KW-0732">Signal</keyword>
<dbReference type="CDD" id="cd13580">
    <property type="entry name" value="PBP2_AlgQ_like_1"/>
    <property type="match status" value="1"/>
</dbReference>
<comment type="caution">
    <text evidence="7">The sequence shown here is derived from an EMBL/GenBank/DDBJ whole genome shotgun (WGS) entry which is preliminary data.</text>
</comment>
<evidence type="ECO:0000256" key="3">
    <source>
        <dbReference type="ARBA" id="ARBA00023136"/>
    </source>
</evidence>
<evidence type="ECO:0000313" key="7">
    <source>
        <dbReference type="EMBL" id="GGG03087.1"/>
    </source>
</evidence>
<dbReference type="InterPro" id="IPR050490">
    <property type="entry name" value="Bact_solute-bd_prot1"/>
</dbReference>
<protein>
    <submittedName>
        <fullName evidence="7">Sugar ABC transporter substrate-binding protein</fullName>
    </submittedName>
</protein>
<dbReference type="Proteomes" id="UP000637643">
    <property type="component" value="Unassembled WGS sequence"/>
</dbReference>
<keyword evidence="4" id="KW-0564">Palmitate</keyword>
<keyword evidence="3" id="KW-0472">Membrane</keyword>
<keyword evidence="1" id="KW-1003">Cell membrane</keyword>
<dbReference type="Pfam" id="PF01547">
    <property type="entry name" value="SBP_bac_1"/>
    <property type="match status" value="1"/>
</dbReference>
<dbReference type="AlphaFoldDB" id="A0A917FU48"/>
<keyword evidence="5" id="KW-0449">Lipoprotein</keyword>
<evidence type="ECO:0000256" key="1">
    <source>
        <dbReference type="ARBA" id="ARBA00022475"/>
    </source>
</evidence>
<dbReference type="PANTHER" id="PTHR43649:SF33">
    <property type="entry name" value="POLYGALACTURONAN_RHAMNOGALACTURONAN-BINDING PROTEIN YTCQ"/>
    <property type="match status" value="1"/>
</dbReference>
<evidence type="ECO:0000313" key="8">
    <source>
        <dbReference type="Proteomes" id="UP000637643"/>
    </source>
</evidence>
<evidence type="ECO:0000256" key="5">
    <source>
        <dbReference type="ARBA" id="ARBA00023288"/>
    </source>
</evidence>
<feature type="signal peptide" evidence="6">
    <location>
        <begin position="1"/>
        <end position="21"/>
    </location>
</feature>
<evidence type="ECO:0000256" key="6">
    <source>
        <dbReference type="SAM" id="SignalP"/>
    </source>
</evidence>
<dbReference type="SUPFAM" id="SSF53850">
    <property type="entry name" value="Periplasmic binding protein-like II"/>
    <property type="match status" value="1"/>
</dbReference>
<evidence type="ECO:0000256" key="4">
    <source>
        <dbReference type="ARBA" id="ARBA00023139"/>
    </source>
</evidence>
<organism evidence="7 8">
    <name type="scientific">Paenibacillus albidus</name>
    <dbReference type="NCBI Taxonomy" id="2041023"/>
    <lineage>
        <taxon>Bacteria</taxon>
        <taxon>Bacillati</taxon>
        <taxon>Bacillota</taxon>
        <taxon>Bacilli</taxon>
        <taxon>Bacillales</taxon>
        <taxon>Paenibacillaceae</taxon>
        <taxon>Paenibacillus</taxon>
    </lineage>
</organism>
<keyword evidence="8" id="KW-1185">Reference proteome</keyword>
<dbReference type="Gene3D" id="3.40.190.10">
    <property type="entry name" value="Periplasmic binding protein-like II"/>
    <property type="match status" value="2"/>
</dbReference>
<proteinExistence type="predicted"/>
<dbReference type="PROSITE" id="PS51257">
    <property type="entry name" value="PROKAR_LIPOPROTEIN"/>
    <property type="match status" value="1"/>
</dbReference>
<dbReference type="EMBL" id="BMKR01000035">
    <property type="protein sequence ID" value="GGG03087.1"/>
    <property type="molecule type" value="Genomic_DNA"/>
</dbReference>
<reference evidence="7" key="1">
    <citation type="journal article" date="2014" name="Int. J. Syst. Evol. Microbiol.">
        <title>Complete genome sequence of Corynebacterium casei LMG S-19264T (=DSM 44701T), isolated from a smear-ripened cheese.</title>
        <authorList>
            <consortium name="US DOE Joint Genome Institute (JGI-PGF)"/>
            <person name="Walter F."/>
            <person name="Albersmeier A."/>
            <person name="Kalinowski J."/>
            <person name="Ruckert C."/>
        </authorList>
    </citation>
    <scope>NUCLEOTIDE SEQUENCE</scope>
    <source>
        <strain evidence="7">CGMCC 1.16134</strain>
    </source>
</reference>
<dbReference type="InterPro" id="IPR006059">
    <property type="entry name" value="SBP"/>
</dbReference>
<dbReference type="PANTHER" id="PTHR43649">
    <property type="entry name" value="ARABINOSE-BINDING PROTEIN-RELATED"/>
    <property type="match status" value="1"/>
</dbReference>
<name>A0A917FU48_9BACL</name>
<feature type="chain" id="PRO_5038929645" evidence="6">
    <location>
        <begin position="22"/>
        <end position="509"/>
    </location>
</feature>
<reference evidence="7" key="2">
    <citation type="submission" date="2020-09" db="EMBL/GenBank/DDBJ databases">
        <authorList>
            <person name="Sun Q."/>
            <person name="Zhou Y."/>
        </authorList>
    </citation>
    <scope>NUCLEOTIDE SEQUENCE</scope>
    <source>
        <strain evidence="7">CGMCC 1.16134</strain>
    </source>
</reference>
<accession>A0A917FU48</accession>